<protein>
    <recommendedName>
        <fullName evidence="3">Plethodontid receptivity factor PRF</fullName>
    </recommendedName>
</protein>
<reference evidence="1" key="1">
    <citation type="journal article" date="2021" name="PeerJ">
        <title>Extensive microbial diversity within the chicken gut microbiome revealed by metagenomics and culture.</title>
        <authorList>
            <person name="Gilroy R."/>
            <person name="Ravi A."/>
            <person name="Getino M."/>
            <person name="Pursley I."/>
            <person name="Horton D.L."/>
            <person name="Alikhan N.F."/>
            <person name="Baker D."/>
            <person name="Gharbi K."/>
            <person name="Hall N."/>
            <person name="Watson M."/>
            <person name="Adriaenssens E.M."/>
            <person name="Foster-Nyarko E."/>
            <person name="Jarju S."/>
            <person name="Secka A."/>
            <person name="Antonio M."/>
            <person name="Oren A."/>
            <person name="Chaudhuri R.R."/>
            <person name="La Ragione R."/>
            <person name="Hildebrand F."/>
            <person name="Pallen M.J."/>
        </authorList>
    </citation>
    <scope>NUCLEOTIDE SEQUENCE</scope>
    <source>
        <strain evidence="1">G4-2901</strain>
    </source>
</reference>
<reference evidence="1" key="2">
    <citation type="submission" date="2021-04" db="EMBL/GenBank/DDBJ databases">
        <authorList>
            <person name="Gilroy R."/>
        </authorList>
    </citation>
    <scope>NUCLEOTIDE SEQUENCE</scope>
    <source>
        <strain evidence="1">G4-2901</strain>
    </source>
</reference>
<evidence type="ECO:0000313" key="2">
    <source>
        <dbReference type="Proteomes" id="UP000783796"/>
    </source>
</evidence>
<comment type="caution">
    <text evidence="1">The sequence shown here is derived from an EMBL/GenBank/DDBJ whole genome shotgun (WGS) entry which is preliminary data.</text>
</comment>
<dbReference type="AlphaFoldDB" id="A0A948TD37"/>
<organism evidence="1 2">
    <name type="scientific">Candidatus Phocaeicola faecigallinarum</name>
    <dbReference type="NCBI Taxonomy" id="2838732"/>
    <lineage>
        <taxon>Bacteria</taxon>
        <taxon>Pseudomonadati</taxon>
        <taxon>Bacteroidota</taxon>
        <taxon>Bacteroidia</taxon>
        <taxon>Bacteroidales</taxon>
        <taxon>Bacteroidaceae</taxon>
        <taxon>Phocaeicola</taxon>
    </lineage>
</organism>
<sequence>MLFCITSIAVSAQEKVVENSGKKPKWIGTTMPETIIVTADAPDMMEARNKCMELVKQEIVNSVAVNINSSSFSSKTQTSFNEHHALKTEYSSEIKTIAARLPFISGISVSDAETYWERIYVKKEKRYFYRFHLKYSYPEITKKKLIFEFEKNDEEKSLQLEKLKSEYNNIYSVEEIGSRIVELRALAEYFFDDVRKSETTLLIKQYNELYSQITVQTLNNTPGEYSCVLILKDKVVSCSKLPLLKSDYVTNLTVSRNVSDKSFTVKYDYKGCESDDPNTVEMVFHLGNKKMKHEFRFDISGYVADVKVTGFVNIFVKQKEEGILRYEVEMNLLAGSGSDFSINEISLQLNELNNPITIISEGNTVNQGKGHFKFSAISENLLTDKKGNLARGYIKLKNNKTGNVETVEFTRPYKLTVN</sequence>
<gene>
    <name evidence="1" type="ORF">H9777_11825</name>
</gene>
<evidence type="ECO:0008006" key="3">
    <source>
        <dbReference type="Google" id="ProtNLM"/>
    </source>
</evidence>
<evidence type="ECO:0000313" key="1">
    <source>
        <dbReference type="EMBL" id="MBU3838973.1"/>
    </source>
</evidence>
<proteinExistence type="predicted"/>
<name>A0A948TD37_9BACT</name>
<dbReference type="EMBL" id="JAHLFW010000096">
    <property type="protein sequence ID" value="MBU3838973.1"/>
    <property type="molecule type" value="Genomic_DNA"/>
</dbReference>
<dbReference type="Proteomes" id="UP000783796">
    <property type="component" value="Unassembled WGS sequence"/>
</dbReference>
<accession>A0A948TD37</accession>